<feature type="transmembrane region" description="Helical" evidence="1">
    <location>
        <begin position="91"/>
        <end position="110"/>
    </location>
</feature>
<dbReference type="GO" id="GO:0005886">
    <property type="term" value="C:plasma membrane"/>
    <property type="evidence" value="ECO:0007669"/>
    <property type="project" value="InterPro"/>
</dbReference>
<feature type="transmembrane region" description="Helical" evidence="1">
    <location>
        <begin position="443"/>
        <end position="460"/>
    </location>
</feature>
<feature type="transmembrane region" description="Helical" evidence="1">
    <location>
        <begin position="145"/>
        <end position="164"/>
    </location>
</feature>
<comment type="caution">
    <text evidence="2">The sequence shown here is derived from an EMBL/GenBank/DDBJ whole genome shotgun (WGS) entry which is preliminary data.</text>
</comment>
<dbReference type="Proteomes" id="UP000193335">
    <property type="component" value="Unassembled WGS sequence"/>
</dbReference>
<dbReference type="Pfam" id="PF04632">
    <property type="entry name" value="FUSC"/>
    <property type="match status" value="1"/>
</dbReference>
<sequence>MADRRPIVFAGLPLSSWAFAIRIWLAIVLALYISFWLELEAPSSAAVTVTILALPTRGQVLEKAVFRLIATIIGVAASITIIGLFVQTGSLLLVAFAAWLGICVYTAGLLDGNRAYAAALSGYTIAIIAVQQIDNPQHVFESALARGAAITVGVLTVAVVNDLLAAPDHHPQLTAQLEALRRRIADYTRRSLNGEAMLAMTAAGLLRDIVALRPEIASLAAELNSGPARSAAARNAMVGLVAELFAARALEMLPAAAKLPLREQFIAQLERKRGGLASPSDALLLEYQAKDSEPVAASLSWLAKYFIRTDVEVRRSLDDLSAGRRPPRAWRAPLYRSRRIAAETAVRATVYFLFAAAFFAVSGWSSTEVSLSFVAIIIALGATTPDLRALTMMAVVAAPIASLMAGILEFVVLDGATTFPLLAIGLAPFMIGAALLMTLPNRILSALGWLNLVFILLLLAPSNPQTYNPQTFLFSALFLLLATGLLFAAEIVIPPASNDRRRHWLLASARRDLRRLPFHGEQELAPEEAMFRDAGRVAQLLAAGSDAPEHRPAMEAAMAIFDQAAALRLCEVELDRLAQGPLRTEVGAVYTSLVRRDPGAIVASAHALNEVASIRDISVAGASAALVLASVTLTSPRLGVESSVGRRS</sequence>
<dbReference type="InterPro" id="IPR006726">
    <property type="entry name" value="PHBA_efflux_AaeB/fusaric-R"/>
</dbReference>
<organism evidence="2 3">
    <name type="scientific">Bradyrhizobium japonicum</name>
    <dbReference type="NCBI Taxonomy" id="375"/>
    <lineage>
        <taxon>Bacteria</taxon>
        <taxon>Pseudomonadati</taxon>
        <taxon>Pseudomonadota</taxon>
        <taxon>Alphaproteobacteria</taxon>
        <taxon>Hyphomicrobiales</taxon>
        <taxon>Nitrobacteraceae</taxon>
        <taxon>Bradyrhizobium</taxon>
    </lineage>
</organism>
<evidence type="ECO:0008006" key="4">
    <source>
        <dbReference type="Google" id="ProtNLM"/>
    </source>
</evidence>
<feature type="transmembrane region" description="Helical" evidence="1">
    <location>
        <begin position="419"/>
        <end position="436"/>
    </location>
</feature>
<evidence type="ECO:0000313" key="2">
    <source>
        <dbReference type="EMBL" id="OSJ26519.1"/>
    </source>
</evidence>
<dbReference type="RefSeq" id="WP_085403713.1">
    <property type="nucleotide sequence ID" value="NZ_NAFL01000276.1"/>
</dbReference>
<protein>
    <recommendedName>
        <fullName evidence="4">Fusaric acid resistance protein</fullName>
    </recommendedName>
</protein>
<keyword evidence="1" id="KW-0812">Transmembrane</keyword>
<accession>A0A1Y2JE96</accession>
<feature type="transmembrane region" description="Helical" evidence="1">
    <location>
        <begin position="345"/>
        <end position="364"/>
    </location>
</feature>
<feature type="transmembrane region" description="Helical" evidence="1">
    <location>
        <begin position="115"/>
        <end position="133"/>
    </location>
</feature>
<name>A0A1Y2JE96_BRAJP</name>
<feature type="transmembrane region" description="Helical" evidence="1">
    <location>
        <begin position="394"/>
        <end position="413"/>
    </location>
</feature>
<dbReference type="AlphaFoldDB" id="A0A1Y2JE96"/>
<keyword evidence="1" id="KW-0472">Membrane</keyword>
<feature type="transmembrane region" description="Helical" evidence="1">
    <location>
        <begin position="7"/>
        <end position="35"/>
    </location>
</feature>
<feature type="transmembrane region" description="Helical" evidence="1">
    <location>
        <begin position="65"/>
        <end position="85"/>
    </location>
</feature>
<keyword evidence="1" id="KW-1133">Transmembrane helix</keyword>
<gene>
    <name evidence="2" type="ORF">BSZ19_35200</name>
</gene>
<dbReference type="GO" id="GO:0022857">
    <property type="term" value="F:transmembrane transporter activity"/>
    <property type="evidence" value="ECO:0007669"/>
    <property type="project" value="InterPro"/>
</dbReference>
<evidence type="ECO:0000313" key="3">
    <source>
        <dbReference type="Proteomes" id="UP000193335"/>
    </source>
</evidence>
<evidence type="ECO:0000256" key="1">
    <source>
        <dbReference type="SAM" id="Phobius"/>
    </source>
</evidence>
<dbReference type="EMBL" id="NAFL01000276">
    <property type="protein sequence ID" value="OSJ26519.1"/>
    <property type="molecule type" value="Genomic_DNA"/>
</dbReference>
<reference evidence="2 3" key="1">
    <citation type="submission" date="2017-03" db="EMBL/GenBank/DDBJ databases">
        <title>Whole genome sequences of fourteen strains of Bradyrhizobium canariense and one strain of Bradyrhizobium japonicum isolated from Lupinus (Papilionoideae: Genisteae) species in Algeria.</title>
        <authorList>
            <person name="Crovadore J."/>
            <person name="Chekireb D."/>
            <person name="Brachmann A."/>
            <person name="Chablais R."/>
            <person name="Cochard B."/>
            <person name="Lefort F."/>
        </authorList>
    </citation>
    <scope>NUCLEOTIDE SEQUENCE [LARGE SCALE GENOMIC DNA]</scope>
    <source>
        <strain evidence="2 3">UBMA197</strain>
    </source>
</reference>
<feature type="transmembrane region" description="Helical" evidence="1">
    <location>
        <begin position="472"/>
        <end position="493"/>
    </location>
</feature>
<proteinExistence type="predicted"/>